<evidence type="ECO:0000313" key="3">
    <source>
        <dbReference type="Proteomes" id="UP001177744"/>
    </source>
</evidence>
<proteinExistence type="predicted"/>
<comment type="caution">
    <text evidence="2">The sequence shown here is derived from an EMBL/GenBank/DDBJ whole genome shotgun (WGS) entry which is preliminary data.</text>
</comment>
<dbReference type="EMBL" id="JAULJE010000003">
    <property type="protein sequence ID" value="KAK1345093.1"/>
    <property type="molecule type" value="Genomic_DNA"/>
</dbReference>
<name>A0AA40I8T4_CNENI</name>
<accession>A0AA40I8T4</accession>
<evidence type="ECO:0000256" key="1">
    <source>
        <dbReference type="SAM" id="MobiDB-lite"/>
    </source>
</evidence>
<dbReference type="Proteomes" id="UP001177744">
    <property type="component" value="Unassembled WGS sequence"/>
</dbReference>
<sequence>MEEAAVRGNGFLLSCHPPDKGAGWATRPSKVMSYIRFLCAVVAARALLLRVRPTASLSDTVSPATICPSVRLSEEILTPSGSPDQSTRQGAVRADILGKAQYPPAPPLPP</sequence>
<protein>
    <submittedName>
        <fullName evidence="2">Uncharacterized protein</fullName>
    </submittedName>
</protein>
<feature type="region of interest" description="Disordered" evidence="1">
    <location>
        <begin position="76"/>
        <end position="110"/>
    </location>
</feature>
<feature type="compositionally biased region" description="Polar residues" evidence="1">
    <location>
        <begin position="79"/>
        <end position="89"/>
    </location>
</feature>
<feature type="non-terminal residue" evidence="2">
    <location>
        <position position="110"/>
    </location>
</feature>
<keyword evidence="3" id="KW-1185">Reference proteome</keyword>
<evidence type="ECO:0000313" key="2">
    <source>
        <dbReference type="EMBL" id="KAK1345093.1"/>
    </source>
</evidence>
<dbReference type="AlphaFoldDB" id="A0AA40I8T4"/>
<organism evidence="2 3">
    <name type="scientific">Cnephaeus nilssonii</name>
    <name type="common">Northern bat</name>
    <name type="synonym">Eptesicus nilssonii</name>
    <dbReference type="NCBI Taxonomy" id="3371016"/>
    <lineage>
        <taxon>Eukaryota</taxon>
        <taxon>Metazoa</taxon>
        <taxon>Chordata</taxon>
        <taxon>Craniata</taxon>
        <taxon>Vertebrata</taxon>
        <taxon>Euteleostomi</taxon>
        <taxon>Mammalia</taxon>
        <taxon>Eutheria</taxon>
        <taxon>Laurasiatheria</taxon>
        <taxon>Chiroptera</taxon>
        <taxon>Yangochiroptera</taxon>
        <taxon>Vespertilionidae</taxon>
        <taxon>Cnephaeus</taxon>
    </lineage>
</organism>
<reference evidence="2" key="1">
    <citation type="submission" date="2023-06" db="EMBL/GenBank/DDBJ databases">
        <title>Reference genome for the Northern bat (Eptesicus nilssonii), a most northern bat species.</title>
        <authorList>
            <person name="Laine V.N."/>
            <person name="Pulliainen A.T."/>
            <person name="Lilley T.M."/>
        </authorList>
    </citation>
    <scope>NUCLEOTIDE SEQUENCE</scope>
    <source>
        <strain evidence="2">BLF_Eptnil</strain>
        <tissue evidence="2">Kidney</tissue>
    </source>
</reference>
<gene>
    <name evidence="2" type="ORF">QTO34_013798</name>
</gene>